<reference evidence="7" key="1">
    <citation type="journal article" date="2021" name="PeerJ">
        <title>Extensive microbial diversity within the chicken gut microbiome revealed by metagenomics and culture.</title>
        <authorList>
            <person name="Gilroy R."/>
            <person name="Ravi A."/>
            <person name="Getino M."/>
            <person name="Pursley I."/>
            <person name="Horton D.L."/>
            <person name="Alikhan N.F."/>
            <person name="Baker D."/>
            <person name="Gharbi K."/>
            <person name="Hall N."/>
            <person name="Watson M."/>
            <person name="Adriaenssens E.M."/>
            <person name="Foster-Nyarko E."/>
            <person name="Jarju S."/>
            <person name="Secka A."/>
            <person name="Antonio M."/>
            <person name="Oren A."/>
            <person name="Chaudhuri R.R."/>
            <person name="La Ragione R."/>
            <person name="Hildebrand F."/>
            <person name="Pallen M.J."/>
        </authorList>
    </citation>
    <scope>NUCLEOTIDE SEQUENCE</scope>
    <source>
        <strain evidence="7">ChiBcec21-2208</strain>
    </source>
</reference>
<protein>
    <submittedName>
        <fullName evidence="7">TM2 domain-containing protein</fullName>
    </submittedName>
</protein>
<keyword evidence="4 5" id="KW-0472">Membrane</keyword>
<evidence type="ECO:0000256" key="1">
    <source>
        <dbReference type="ARBA" id="ARBA00004141"/>
    </source>
</evidence>
<evidence type="ECO:0000256" key="4">
    <source>
        <dbReference type="ARBA" id="ARBA00023136"/>
    </source>
</evidence>
<gene>
    <name evidence="7" type="ORF">K8V20_14025</name>
</gene>
<reference evidence="7" key="2">
    <citation type="submission" date="2021-09" db="EMBL/GenBank/DDBJ databases">
        <authorList>
            <person name="Gilroy R."/>
        </authorList>
    </citation>
    <scope>NUCLEOTIDE SEQUENCE</scope>
    <source>
        <strain evidence="7">ChiBcec21-2208</strain>
    </source>
</reference>
<dbReference type="InterPro" id="IPR007829">
    <property type="entry name" value="TM2"/>
</dbReference>
<accession>A0A921IMK9</accession>
<feature type="transmembrane region" description="Helical" evidence="5">
    <location>
        <begin position="29"/>
        <end position="45"/>
    </location>
</feature>
<keyword evidence="2 5" id="KW-0812">Transmembrane</keyword>
<dbReference type="AlphaFoldDB" id="A0A921IMK9"/>
<evidence type="ECO:0000256" key="5">
    <source>
        <dbReference type="SAM" id="Phobius"/>
    </source>
</evidence>
<sequence>MSPSVEFWVTLLFGAFGIHKFLQGKIGMGLLYFFTCGLFCFGWIYDTVQAGRRYFGAARYAHELRSKPTSLSAVPAPGLFLDEGEFCVYCSPAQYTVTKNRVTGYVREGGGASVRIMPGLSVGRSTGVSRAIRENVSELYPGTLYITNHRIVFSGNHGSFDKKLNALTTFAVNPKGIELQFGSSFYELLVQNAARCINTLEGVLNKIPIE</sequence>
<name>A0A921IMK9_9FIRM</name>
<evidence type="ECO:0000259" key="6">
    <source>
        <dbReference type="Pfam" id="PF05154"/>
    </source>
</evidence>
<dbReference type="Proteomes" id="UP000782880">
    <property type="component" value="Unassembled WGS sequence"/>
</dbReference>
<dbReference type="Pfam" id="PF05154">
    <property type="entry name" value="TM2"/>
    <property type="match status" value="1"/>
</dbReference>
<keyword evidence="3 5" id="KW-1133">Transmembrane helix</keyword>
<dbReference type="EMBL" id="DYVE01000355">
    <property type="protein sequence ID" value="HJG29747.1"/>
    <property type="molecule type" value="Genomic_DNA"/>
</dbReference>
<feature type="domain" description="TM2" evidence="6">
    <location>
        <begin position="8"/>
        <end position="47"/>
    </location>
</feature>
<evidence type="ECO:0000313" key="8">
    <source>
        <dbReference type="Proteomes" id="UP000782880"/>
    </source>
</evidence>
<evidence type="ECO:0000313" key="7">
    <source>
        <dbReference type="EMBL" id="HJG29747.1"/>
    </source>
</evidence>
<organism evidence="7 8">
    <name type="scientific">Subdoligranulum variabile</name>
    <dbReference type="NCBI Taxonomy" id="214851"/>
    <lineage>
        <taxon>Bacteria</taxon>
        <taxon>Bacillati</taxon>
        <taxon>Bacillota</taxon>
        <taxon>Clostridia</taxon>
        <taxon>Eubacteriales</taxon>
        <taxon>Oscillospiraceae</taxon>
        <taxon>Subdoligranulum</taxon>
    </lineage>
</organism>
<comment type="subcellular location">
    <subcellularLocation>
        <location evidence="1">Membrane</location>
        <topology evidence="1">Multi-pass membrane protein</topology>
    </subcellularLocation>
</comment>
<comment type="caution">
    <text evidence="7">The sequence shown here is derived from an EMBL/GenBank/DDBJ whole genome shotgun (WGS) entry which is preliminary data.</text>
</comment>
<proteinExistence type="predicted"/>
<dbReference type="GO" id="GO:0016020">
    <property type="term" value="C:membrane"/>
    <property type="evidence" value="ECO:0007669"/>
    <property type="project" value="UniProtKB-SubCell"/>
</dbReference>
<evidence type="ECO:0000256" key="2">
    <source>
        <dbReference type="ARBA" id="ARBA00022692"/>
    </source>
</evidence>
<evidence type="ECO:0000256" key="3">
    <source>
        <dbReference type="ARBA" id="ARBA00022989"/>
    </source>
</evidence>